<evidence type="ECO:0000256" key="1">
    <source>
        <dbReference type="SAM" id="MobiDB-lite"/>
    </source>
</evidence>
<sequence>MSNQSTTPQGLVPTSLQSCKASPEKEQTRVHLVSLGRRWMVKSVSGVNILMPPLPPDMAPQRLLMLGQIYADQTFMAL</sequence>
<dbReference type="Proteomes" id="UP000813444">
    <property type="component" value="Unassembled WGS sequence"/>
</dbReference>
<gene>
    <name evidence="2" type="ORF">B0I35DRAFT_434486</name>
</gene>
<evidence type="ECO:0000313" key="2">
    <source>
        <dbReference type="EMBL" id="KAH7317064.1"/>
    </source>
</evidence>
<comment type="caution">
    <text evidence="2">The sequence shown here is derived from an EMBL/GenBank/DDBJ whole genome shotgun (WGS) entry which is preliminary data.</text>
</comment>
<dbReference type="EMBL" id="JAGPNK010000008">
    <property type="protein sequence ID" value="KAH7317064.1"/>
    <property type="molecule type" value="Genomic_DNA"/>
</dbReference>
<evidence type="ECO:0000313" key="3">
    <source>
        <dbReference type="Proteomes" id="UP000813444"/>
    </source>
</evidence>
<reference evidence="2" key="1">
    <citation type="journal article" date="2021" name="Nat. Commun.">
        <title>Genetic determinants of endophytism in the Arabidopsis root mycobiome.</title>
        <authorList>
            <person name="Mesny F."/>
            <person name="Miyauchi S."/>
            <person name="Thiergart T."/>
            <person name="Pickel B."/>
            <person name="Atanasova L."/>
            <person name="Karlsson M."/>
            <person name="Huettel B."/>
            <person name="Barry K.W."/>
            <person name="Haridas S."/>
            <person name="Chen C."/>
            <person name="Bauer D."/>
            <person name="Andreopoulos W."/>
            <person name="Pangilinan J."/>
            <person name="LaButti K."/>
            <person name="Riley R."/>
            <person name="Lipzen A."/>
            <person name="Clum A."/>
            <person name="Drula E."/>
            <person name="Henrissat B."/>
            <person name="Kohler A."/>
            <person name="Grigoriev I.V."/>
            <person name="Martin F.M."/>
            <person name="Hacquard S."/>
        </authorList>
    </citation>
    <scope>NUCLEOTIDE SEQUENCE</scope>
    <source>
        <strain evidence="2">MPI-CAGE-CH-0235</strain>
    </source>
</reference>
<organism evidence="2 3">
    <name type="scientific">Stachybotrys elegans</name>
    <dbReference type="NCBI Taxonomy" id="80388"/>
    <lineage>
        <taxon>Eukaryota</taxon>
        <taxon>Fungi</taxon>
        <taxon>Dikarya</taxon>
        <taxon>Ascomycota</taxon>
        <taxon>Pezizomycotina</taxon>
        <taxon>Sordariomycetes</taxon>
        <taxon>Hypocreomycetidae</taxon>
        <taxon>Hypocreales</taxon>
        <taxon>Stachybotryaceae</taxon>
        <taxon>Stachybotrys</taxon>
    </lineage>
</organism>
<keyword evidence="3" id="KW-1185">Reference proteome</keyword>
<dbReference type="AlphaFoldDB" id="A0A8K0SU83"/>
<feature type="compositionally biased region" description="Polar residues" evidence="1">
    <location>
        <begin position="1"/>
        <end position="20"/>
    </location>
</feature>
<proteinExistence type="predicted"/>
<name>A0A8K0SU83_9HYPO</name>
<accession>A0A8K0SU83</accession>
<protein>
    <submittedName>
        <fullName evidence="2">Uncharacterized protein</fullName>
    </submittedName>
</protein>
<feature type="region of interest" description="Disordered" evidence="1">
    <location>
        <begin position="1"/>
        <end position="26"/>
    </location>
</feature>